<dbReference type="InterPro" id="IPR058578">
    <property type="entry name" value="IspG_TIM"/>
</dbReference>
<dbReference type="PANTHER" id="PTHR30454">
    <property type="entry name" value="4-HYDROXY-3-METHYLBUT-2-EN-1-YL DIPHOSPHATE SYNTHASE"/>
    <property type="match status" value="1"/>
</dbReference>
<reference evidence="18" key="1">
    <citation type="submission" date="2018-07" db="EMBL/GenBank/DDBJ databases">
        <authorList>
            <person name="Quirk P.G."/>
            <person name="Krulwich T.A."/>
        </authorList>
    </citation>
    <scope>NUCLEOTIDE SEQUENCE</scope>
    <source>
        <strain evidence="18">Anand</strain>
    </source>
</reference>
<dbReference type="EMBL" id="UIVS01000002">
    <property type="protein sequence ID" value="SVP91318.1"/>
    <property type="molecule type" value="Genomic_DNA"/>
</dbReference>
<protein>
    <recommendedName>
        <fullName evidence="12">4-hydroxy-3-methylbut-2-en-1-yl diphosphate synthase (ferredoxin), chloroplastic</fullName>
        <ecNumber evidence="11">1.17.7.1</ecNumber>
    </recommendedName>
    <alternativeName>
        <fullName evidence="13">1-hydroxy-2-methyl-2-(E)-butenyl 4-diphosphate synthase</fullName>
    </alternativeName>
</protein>
<dbReference type="PIRSF" id="PIRSF037336">
    <property type="entry name" value="IspG_like"/>
    <property type="match status" value="1"/>
</dbReference>
<evidence type="ECO:0000256" key="13">
    <source>
        <dbReference type="ARBA" id="ARBA00083306"/>
    </source>
</evidence>
<dbReference type="GO" id="GO:0019288">
    <property type="term" value="P:isopentenyl diphosphate biosynthetic process, methylerythritol 4-phosphate pathway"/>
    <property type="evidence" value="ECO:0007669"/>
    <property type="project" value="TreeGrafter"/>
</dbReference>
<keyword evidence="2" id="KW-0004">4Fe-4S</keyword>
<dbReference type="Gene3D" id="3.20.20.20">
    <property type="entry name" value="Dihydropteroate synthase-like"/>
    <property type="match status" value="1"/>
</dbReference>
<keyword evidence="4" id="KW-0560">Oxidoreductase</keyword>
<dbReference type="FunFam" id="3.20.20.20:FF:000005">
    <property type="entry name" value="4-hydroxy-3-methylbut-2-en-1-yl diphosphate synthase (flavodoxin)"/>
    <property type="match status" value="1"/>
</dbReference>
<evidence type="ECO:0000256" key="5">
    <source>
        <dbReference type="ARBA" id="ARBA00023004"/>
    </source>
</evidence>
<dbReference type="InterPro" id="IPR058579">
    <property type="entry name" value="IspG_C"/>
</dbReference>
<comment type="cofactor">
    <cofactor evidence="1">
        <name>[4Fe-4S] cluster</name>
        <dbReference type="ChEBI" id="CHEBI:49883"/>
    </cofactor>
</comment>
<evidence type="ECO:0000256" key="12">
    <source>
        <dbReference type="ARBA" id="ARBA00072132"/>
    </source>
</evidence>
<evidence type="ECO:0000256" key="14">
    <source>
        <dbReference type="SAM" id="SignalP"/>
    </source>
</evidence>
<keyword evidence="3" id="KW-0479">Metal-binding</keyword>
<evidence type="ECO:0000259" key="16">
    <source>
        <dbReference type="Pfam" id="PF26540"/>
    </source>
</evidence>
<dbReference type="GO" id="GO:0046429">
    <property type="term" value="F:4-hydroxy-3-methylbut-2-en-1-yl diphosphate synthase activity (ferredoxin)"/>
    <property type="evidence" value="ECO:0007669"/>
    <property type="project" value="UniProtKB-EC"/>
</dbReference>
<evidence type="ECO:0000256" key="9">
    <source>
        <dbReference type="ARBA" id="ARBA00060620"/>
    </source>
</evidence>
<dbReference type="AlphaFoldDB" id="A0A3B0NAL2"/>
<evidence type="ECO:0000256" key="2">
    <source>
        <dbReference type="ARBA" id="ARBA00022485"/>
    </source>
</evidence>
<name>A0A3B0NAL2_THEAN</name>
<dbReference type="FunFam" id="3.30.413.10:FF:000006">
    <property type="entry name" value="4-hydroxy-3-methylbut-2-en-1-yl diphosphate synthase (flavodoxin)"/>
    <property type="match status" value="1"/>
</dbReference>
<dbReference type="InterPro" id="IPR045854">
    <property type="entry name" value="NO2/SO3_Rdtase_4Fe4S_sf"/>
</dbReference>
<gene>
    <name evidence="17" type="ORF">TAT_000150000</name>
    <name evidence="18" type="ORF">TAV_000150100</name>
</gene>
<keyword evidence="6" id="KW-0411">Iron-sulfur</keyword>
<proteinExistence type="inferred from homology"/>
<sequence>MYILLVLLLVNSDLEGVRIDSKKIKLKDRLNGPLGRNVTFIANFDSKKRNSKLFDKPEEDGDKTYCENVYKRERFPTRCVKIGKVTIGGNNPIAIQTMTSCDTNDVQQTVDQILKVQEYGSDMVRITVQSPREAKSSELIKEKLSSLNCDIPLIADTHFNAKVAMLCADIFDKVRVNPGNYVIGRKNWDMKVYNTEEEFKKSGEYIEEAFTPLVLKCKELKKAIRIGTNHGSLSSRVMSYYGDTPLGMVMSAIEFAEICRKNDFHNFVFSLKSSNIFVMIHAYRLLVNIMKKRGWDYPIHLGVTEAGSVDDGRIKSCLGIGSLLIDGIGDTIRMSLTEDPWFELIPCRKLLESVQKLYPGTKIINTDNIHENNKDQDKIIPTKTFNYDDWRDFKSIERREVNYGKSVLTYEDNNKNNLLNPNGSVGTVLNSHHLNNRVRIYPQLVELYKSLGLEIVKGLPSRSLKSVDFVLLEDVPFFHEYNKQRVIKELIEGGVNMVLPLRKLKYNPIKFAIGLVTVDEYNVLTRSTPKRFHNDSRSNSHPDSRLIGIDLNEEDPGQSLLDDQDLLDELNKLEKLVVKITGNETDDQLLDLFNTHQRIEKLNVNNKDRKNQIGFIILDIDPKLNYMYTVRRIFGLLNKTKSDLPVIHQLNFPSLENQQDMLVDSCCLLGCNLIDKMGEGIIIKSKLPIDITNKLSLDILQNSRMRNIKTDFISCPSCGRTLFNIQETTEEVRRRVGHLPGVTIAIMGCIVNGIGEMADADFGYVGGSPGKVDLYVKKQLIERNIPKEQACDKLIELIKKHDKWVEPE</sequence>
<evidence type="ECO:0000259" key="15">
    <source>
        <dbReference type="Pfam" id="PF04551"/>
    </source>
</evidence>
<keyword evidence="14" id="KW-0732">Signal</keyword>
<dbReference type="EC" id="1.17.7.1" evidence="11"/>
<dbReference type="GO" id="GO:0005506">
    <property type="term" value="F:iron ion binding"/>
    <property type="evidence" value="ECO:0007669"/>
    <property type="project" value="InterPro"/>
</dbReference>
<accession>A0A3B0NAL2</accession>
<evidence type="ECO:0000256" key="6">
    <source>
        <dbReference type="ARBA" id="ARBA00023014"/>
    </source>
</evidence>
<evidence type="ECO:0000256" key="11">
    <source>
        <dbReference type="ARBA" id="ARBA00067018"/>
    </source>
</evidence>
<comment type="pathway">
    <text evidence="9">Isoprenoid biosynthesis; isopentenyl diphosphate biosynthesis via DXP pathway; isopentenyl diphosphate from 1-deoxy-D-xylulose 5-phosphate: step 5/6.</text>
</comment>
<dbReference type="PANTHER" id="PTHR30454:SF0">
    <property type="entry name" value="4-HYDROXY-3-METHYLBUT-2-EN-1-YL DIPHOSPHATE SYNTHASE (FERREDOXIN), CHLOROPLASTIC"/>
    <property type="match status" value="1"/>
</dbReference>
<dbReference type="Pfam" id="PF04551">
    <property type="entry name" value="GcpE"/>
    <property type="match status" value="1"/>
</dbReference>
<dbReference type="GO" id="GO:0051539">
    <property type="term" value="F:4 iron, 4 sulfur cluster binding"/>
    <property type="evidence" value="ECO:0007669"/>
    <property type="project" value="UniProtKB-KW"/>
</dbReference>
<dbReference type="Pfam" id="PF26540">
    <property type="entry name" value="GcpE_C"/>
    <property type="match status" value="1"/>
</dbReference>
<evidence type="ECO:0000256" key="10">
    <source>
        <dbReference type="ARBA" id="ARBA00061554"/>
    </source>
</evidence>
<dbReference type="SUPFAM" id="SSF56014">
    <property type="entry name" value="Nitrite and sulphite reductase 4Fe-4S domain-like"/>
    <property type="match status" value="1"/>
</dbReference>
<dbReference type="VEuPathDB" id="PiroplasmaDB:TA14455"/>
<feature type="domain" description="IspG TIM-barrel" evidence="15">
    <location>
        <begin position="77"/>
        <end position="345"/>
    </location>
</feature>
<dbReference type="InterPro" id="IPR004588">
    <property type="entry name" value="IspG_bac-typ"/>
</dbReference>
<keyword evidence="7" id="KW-0414">Isoprene biosynthesis</keyword>
<evidence type="ECO:0000256" key="7">
    <source>
        <dbReference type="ARBA" id="ARBA00023229"/>
    </source>
</evidence>
<keyword evidence="5" id="KW-0408">Iron</keyword>
<dbReference type="EMBL" id="UIVT01000002">
    <property type="protein sequence ID" value="SVP90789.1"/>
    <property type="molecule type" value="Genomic_DNA"/>
</dbReference>
<dbReference type="InterPro" id="IPR017178">
    <property type="entry name" value="IspG_atypical"/>
</dbReference>
<feature type="signal peptide" evidence="14">
    <location>
        <begin position="1"/>
        <end position="16"/>
    </location>
</feature>
<evidence type="ECO:0000313" key="18">
    <source>
        <dbReference type="EMBL" id="SVP91318.1"/>
    </source>
</evidence>
<dbReference type="InterPro" id="IPR011005">
    <property type="entry name" value="Dihydropteroate_synth-like_sf"/>
</dbReference>
<evidence type="ECO:0000256" key="1">
    <source>
        <dbReference type="ARBA" id="ARBA00001966"/>
    </source>
</evidence>
<feature type="domain" description="IspG C-terminal" evidence="16">
    <location>
        <begin position="712"/>
        <end position="800"/>
    </location>
</feature>
<organism evidence="18">
    <name type="scientific">Theileria annulata</name>
    <dbReference type="NCBI Taxonomy" id="5874"/>
    <lineage>
        <taxon>Eukaryota</taxon>
        <taxon>Sar</taxon>
        <taxon>Alveolata</taxon>
        <taxon>Apicomplexa</taxon>
        <taxon>Aconoidasida</taxon>
        <taxon>Piroplasmida</taxon>
        <taxon>Theileriidae</taxon>
        <taxon>Theileria</taxon>
    </lineage>
</organism>
<dbReference type="HAMAP" id="MF_00159">
    <property type="entry name" value="IspG"/>
    <property type="match status" value="1"/>
</dbReference>
<evidence type="ECO:0000256" key="3">
    <source>
        <dbReference type="ARBA" id="ARBA00022723"/>
    </source>
</evidence>
<comment type="catalytic activity">
    <reaction evidence="8">
        <text>(2E)-4-hydroxy-3-methylbut-2-enyl diphosphate + 2 oxidized [2Fe-2S]-[ferredoxin] + H2O = 2-C-methyl-D-erythritol 2,4-cyclic diphosphate + 2 reduced [2Fe-2S]-[ferredoxin] + H(+)</text>
        <dbReference type="Rhea" id="RHEA:26119"/>
        <dbReference type="Rhea" id="RHEA-COMP:10000"/>
        <dbReference type="Rhea" id="RHEA-COMP:10001"/>
        <dbReference type="ChEBI" id="CHEBI:15377"/>
        <dbReference type="ChEBI" id="CHEBI:15378"/>
        <dbReference type="ChEBI" id="CHEBI:33737"/>
        <dbReference type="ChEBI" id="CHEBI:33738"/>
        <dbReference type="ChEBI" id="CHEBI:58483"/>
        <dbReference type="ChEBI" id="CHEBI:128753"/>
        <dbReference type="EC" id="1.17.7.1"/>
    </reaction>
</comment>
<evidence type="ECO:0000313" key="17">
    <source>
        <dbReference type="EMBL" id="SVP90789.1"/>
    </source>
</evidence>
<feature type="chain" id="PRO_5036335425" description="4-hydroxy-3-methylbut-2-en-1-yl diphosphate synthase (ferredoxin), chloroplastic" evidence="14">
    <location>
        <begin position="17"/>
        <end position="808"/>
    </location>
</feature>
<comment type="similarity">
    <text evidence="10">Belongs to the IspG family.</text>
</comment>
<dbReference type="Gene3D" id="3.30.413.10">
    <property type="entry name" value="Sulfite Reductase Hemoprotein, domain 1"/>
    <property type="match status" value="1"/>
</dbReference>
<evidence type="ECO:0000256" key="8">
    <source>
        <dbReference type="ARBA" id="ARBA00051119"/>
    </source>
</evidence>
<dbReference type="NCBIfam" id="TIGR00612">
    <property type="entry name" value="ispG_gcpE"/>
    <property type="match status" value="1"/>
</dbReference>
<evidence type="ECO:0000256" key="4">
    <source>
        <dbReference type="ARBA" id="ARBA00023002"/>
    </source>
</evidence>
<dbReference type="GO" id="GO:0016114">
    <property type="term" value="P:terpenoid biosynthetic process"/>
    <property type="evidence" value="ECO:0007669"/>
    <property type="project" value="InterPro"/>
</dbReference>